<dbReference type="SFLD" id="SFLDG01129">
    <property type="entry name" value="C1.5:_HAD__Beta-PGM__Phosphata"/>
    <property type="match status" value="1"/>
</dbReference>
<keyword evidence="3" id="KW-0460">Magnesium</keyword>
<name>A0AA37UHN3_9MICO</name>
<dbReference type="InterPro" id="IPR051400">
    <property type="entry name" value="HAD-like_hydrolase"/>
</dbReference>
<dbReference type="RefSeq" id="WP_284249552.1">
    <property type="nucleotide sequence ID" value="NZ_BSUM01000001.1"/>
</dbReference>
<evidence type="ECO:0000256" key="1">
    <source>
        <dbReference type="ARBA" id="ARBA00001946"/>
    </source>
</evidence>
<dbReference type="Gene3D" id="1.20.120.1600">
    <property type="match status" value="1"/>
</dbReference>
<dbReference type="InterPro" id="IPR036412">
    <property type="entry name" value="HAD-like_sf"/>
</dbReference>
<reference evidence="4" key="1">
    <citation type="journal article" date="2014" name="Int. J. Syst. Evol. Microbiol.">
        <title>Complete genome sequence of Corynebacterium casei LMG S-19264T (=DSM 44701T), isolated from a smear-ripened cheese.</title>
        <authorList>
            <consortium name="US DOE Joint Genome Institute (JGI-PGF)"/>
            <person name="Walter F."/>
            <person name="Albersmeier A."/>
            <person name="Kalinowski J."/>
            <person name="Ruckert C."/>
        </authorList>
    </citation>
    <scope>NUCLEOTIDE SEQUENCE</scope>
    <source>
        <strain evidence="4">NBRC 112290</strain>
    </source>
</reference>
<reference evidence="4" key="2">
    <citation type="submission" date="2023-02" db="EMBL/GenBank/DDBJ databases">
        <authorList>
            <person name="Sun Q."/>
            <person name="Mori K."/>
        </authorList>
    </citation>
    <scope>NUCLEOTIDE SEQUENCE</scope>
    <source>
        <strain evidence="4">NBRC 112290</strain>
    </source>
</reference>
<evidence type="ECO:0000256" key="2">
    <source>
        <dbReference type="ARBA" id="ARBA00022801"/>
    </source>
</evidence>
<evidence type="ECO:0000313" key="4">
    <source>
        <dbReference type="EMBL" id="GMA30804.1"/>
    </source>
</evidence>
<dbReference type="Gene3D" id="3.40.50.1000">
    <property type="entry name" value="HAD superfamily/HAD-like"/>
    <property type="match status" value="1"/>
</dbReference>
<keyword evidence="5" id="KW-1185">Reference proteome</keyword>
<dbReference type="EMBL" id="BSUM01000001">
    <property type="protein sequence ID" value="GMA30804.1"/>
    <property type="molecule type" value="Genomic_DNA"/>
</dbReference>
<dbReference type="SFLD" id="SFLDS00003">
    <property type="entry name" value="Haloacid_Dehalogenase"/>
    <property type="match status" value="1"/>
</dbReference>
<dbReference type="InterPro" id="IPR006439">
    <property type="entry name" value="HAD-SF_hydro_IA"/>
</dbReference>
<gene>
    <name evidence="4" type="ORF">GCM10025875_07960</name>
</gene>
<proteinExistence type="predicted"/>
<keyword evidence="2" id="KW-0378">Hydrolase</keyword>
<comment type="cofactor">
    <cofactor evidence="1">
        <name>Mg(2+)</name>
        <dbReference type="ChEBI" id="CHEBI:18420"/>
    </cofactor>
</comment>
<dbReference type="AlphaFoldDB" id="A0AA37UHN3"/>
<accession>A0AA37UHN3</accession>
<protein>
    <submittedName>
        <fullName evidence="4">Haloacid dehalogenase</fullName>
    </submittedName>
</protein>
<dbReference type="PANTHER" id="PTHR46470">
    <property type="entry name" value="N-ACYLNEURAMINATE-9-PHOSPHATASE"/>
    <property type="match status" value="1"/>
</dbReference>
<dbReference type="PRINTS" id="PR00413">
    <property type="entry name" value="HADHALOGNASE"/>
</dbReference>
<evidence type="ECO:0000313" key="5">
    <source>
        <dbReference type="Proteomes" id="UP001157161"/>
    </source>
</evidence>
<evidence type="ECO:0000256" key="3">
    <source>
        <dbReference type="ARBA" id="ARBA00022842"/>
    </source>
</evidence>
<dbReference type="InterPro" id="IPR023214">
    <property type="entry name" value="HAD_sf"/>
</dbReference>
<dbReference type="GO" id="GO:0016787">
    <property type="term" value="F:hydrolase activity"/>
    <property type="evidence" value="ECO:0007669"/>
    <property type="project" value="UniProtKB-KW"/>
</dbReference>
<dbReference type="Pfam" id="PF00702">
    <property type="entry name" value="Hydrolase"/>
    <property type="match status" value="1"/>
</dbReference>
<dbReference type="GO" id="GO:0044281">
    <property type="term" value="P:small molecule metabolic process"/>
    <property type="evidence" value="ECO:0007669"/>
    <property type="project" value="UniProtKB-ARBA"/>
</dbReference>
<sequence>MSAAASSAARLGPVLDGVRAVLLDIDDTLIDTRAAFGTAIDAVAEVYLPHLTTAEVAQALEIWRADAQGFYRRHTAGELSAVEQRRLRAAEVHERFGGPPVDAALFEDWNAIFREGFAAGWRVHDDVVPLLDALDAAGVPFGALTNAPLALSRDKFARTGLGERVAILVTLDTFGVGKPDPRLFREACRLLGTEPGETVYVGDELDVDGVGARRAGLRGVWLDRPGVRRGGVHLEDPAVAREAGVDVVTSLRGLLGE</sequence>
<organism evidence="4 5">
    <name type="scientific">Litorihabitans aurantiacus</name>
    <dbReference type="NCBI Taxonomy" id="1930061"/>
    <lineage>
        <taxon>Bacteria</taxon>
        <taxon>Bacillati</taxon>
        <taxon>Actinomycetota</taxon>
        <taxon>Actinomycetes</taxon>
        <taxon>Micrococcales</taxon>
        <taxon>Beutenbergiaceae</taxon>
        <taxon>Litorihabitans</taxon>
    </lineage>
</organism>
<dbReference type="PANTHER" id="PTHR46470:SF4">
    <property type="entry name" value="5-AMINO-6-(5-PHOSPHO-D-RIBITYLAMINO)URACIL PHOSPHATASE YIGB"/>
    <property type="match status" value="1"/>
</dbReference>
<comment type="caution">
    <text evidence="4">The sequence shown here is derived from an EMBL/GenBank/DDBJ whole genome shotgun (WGS) entry which is preliminary data.</text>
</comment>
<dbReference type="Proteomes" id="UP001157161">
    <property type="component" value="Unassembled WGS sequence"/>
</dbReference>
<dbReference type="NCBIfam" id="TIGR01549">
    <property type="entry name" value="HAD-SF-IA-v1"/>
    <property type="match status" value="1"/>
</dbReference>
<dbReference type="SUPFAM" id="SSF56784">
    <property type="entry name" value="HAD-like"/>
    <property type="match status" value="1"/>
</dbReference>